<protein>
    <submittedName>
        <fullName evidence="2">Uncharacterized protein</fullName>
    </submittedName>
</protein>
<keyword evidence="3" id="KW-1185">Reference proteome</keyword>
<evidence type="ECO:0000313" key="3">
    <source>
        <dbReference type="Proteomes" id="UP001148838"/>
    </source>
</evidence>
<comment type="caution">
    <text evidence="2">The sequence shown here is derived from an EMBL/GenBank/DDBJ whole genome shotgun (WGS) entry which is preliminary data.</text>
</comment>
<gene>
    <name evidence="2" type="ORF">ANN_11071</name>
</gene>
<feature type="signal peptide" evidence="1">
    <location>
        <begin position="1"/>
        <end position="27"/>
    </location>
</feature>
<feature type="chain" id="PRO_5045199652" evidence="1">
    <location>
        <begin position="28"/>
        <end position="206"/>
    </location>
</feature>
<accession>A0ABQ8T405</accession>
<organism evidence="2 3">
    <name type="scientific">Periplaneta americana</name>
    <name type="common">American cockroach</name>
    <name type="synonym">Blatta americana</name>
    <dbReference type="NCBI Taxonomy" id="6978"/>
    <lineage>
        <taxon>Eukaryota</taxon>
        <taxon>Metazoa</taxon>
        <taxon>Ecdysozoa</taxon>
        <taxon>Arthropoda</taxon>
        <taxon>Hexapoda</taxon>
        <taxon>Insecta</taxon>
        <taxon>Pterygota</taxon>
        <taxon>Neoptera</taxon>
        <taxon>Polyneoptera</taxon>
        <taxon>Dictyoptera</taxon>
        <taxon>Blattodea</taxon>
        <taxon>Blattoidea</taxon>
        <taxon>Blattidae</taxon>
        <taxon>Blattinae</taxon>
        <taxon>Periplaneta</taxon>
    </lineage>
</organism>
<dbReference type="EMBL" id="JAJSOF020000015">
    <property type="protein sequence ID" value="KAJ4441220.1"/>
    <property type="molecule type" value="Genomic_DNA"/>
</dbReference>
<sequence>MAGLCEGGNAPPIVALALLTLCCLVCAKPRHAGKNRGSVEEFLSRCRNDGSGCCPWSFQVWHEQITGLESSINIGLKSHQIRIPHLCHWSAVHHGYTLHVCRHVLVKHARICGILVPLMYVCDSRKKPSMAGDRFDVTQTQVMPYFRDGDDNERGIVGSVNGMKRAGHQEDTHFRGTVRSLNQIRHESLCFVLEGGILTISATGIR</sequence>
<evidence type="ECO:0000313" key="2">
    <source>
        <dbReference type="EMBL" id="KAJ4441220.1"/>
    </source>
</evidence>
<proteinExistence type="predicted"/>
<dbReference type="Proteomes" id="UP001148838">
    <property type="component" value="Unassembled WGS sequence"/>
</dbReference>
<reference evidence="2 3" key="1">
    <citation type="journal article" date="2022" name="Allergy">
        <title>Genome assembly and annotation of Periplaneta americana reveal a comprehensive cockroach allergen profile.</title>
        <authorList>
            <person name="Wang L."/>
            <person name="Xiong Q."/>
            <person name="Saelim N."/>
            <person name="Wang L."/>
            <person name="Nong W."/>
            <person name="Wan A.T."/>
            <person name="Shi M."/>
            <person name="Liu X."/>
            <person name="Cao Q."/>
            <person name="Hui J.H.L."/>
            <person name="Sookrung N."/>
            <person name="Leung T.F."/>
            <person name="Tungtrongchitr A."/>
            <person name="Tsui S.K.W."/>
        </authorList>
    </citation>
    <scope>NUCLEOTIDE SEQUENCE [LARGE SCALE GENOMIC DNA]</scope>
    <source>
        <strain evidence="2">PWHHKU_190912</strain>
    </source>
</reference>
<name>A0ABQ8T405_PERAM</name>
<evidence type="ECO:0000256" key="1">
    <source>
        <dbReference type="SAM" id="SignalP"/>
    </source>
</evidence>
<keyword evidence="1" id="KW-0732">Signal</keyword>